<dbReference type="EMBL" id="JAVIJP010000047">
    <property type="protein sequence ID" value="KAL3626136.1"/>
    <property type="molecule type" value="Genomic_DNA"/>
</dbReference>
<keyword evidence="2 4" id="KW-0328">Glycosyltransferase</keyword>
<dbReference type="AlphaFoldDB" id="A0ABD3C8M8"/>
<organism evidence="6 7">
    <name type="scientific">Castilleja foliolosa</name>
    <dbReference type="NCBI Taxonomy" id="1961234"/>
    <lineage>
        <taxon>Eukaryota</taxon>
        <taxon>Viridiplantae</taxon>
        <taxon>Streptophyta</taxon>
        <taxon>Embryophyta</taxon>
        <taxon>Tracheophyta</taxon>
        <taxon>Spermatophyta</taxon>
        <taxon>Magnoliopsida</taxon>
        <taxon>eudicotyledons</taxon>
        <taxon>Gunneridae</taxon>
        <taxon>Pentapetalae</taxon>
        <taxon>asterids</taxon>
        <taxon>lamiids</taxon>
        <taxon>Lamiales</taxon>
        <taxon>Orobanchaceae</taxon>
        <taxon>Pedicularideae</taxon>
        <taxon>Castillejinae</taxon>
        <taxon>Castilleja</taxon>
    </lineage>
</organism>
<dbReference type="Proteomes" id="UP001632038">
    <property type="component" value="Unassembled WGS sequence"/>
</dbReference>
<evidence type="ECO:0000256" key="4">
    <source>
        <dbReference type="RuleBase" id="RU003718"/>
    </source>
</evidence>
<accession>A0ABD3C8M8</accession>
<dbReference type="PANTHER" id="PTHR48044">
    <property type="entry name" value="GLYCOSYLTRANSFERASE"/>
    <property type="match status" value="1"/>
</dbReference>
<sequence length="450" mass="51226">MEKEQTKFKIFMFPWLAHGHINPFLELAKTLPTSNFTIYLCSTRVNLDSIEQATNHNASIKLIELKIPSTSELPPEMHTTKNLPSNHIPTLLKAFQMSSPSFSKILNSVKPDLLIYDFFQPWAPKIASSKNIPSVLFSTSGAAPISFYHHTHTMGLDSPFPYRALYLHDHEKGDMRARITQHIKDAEEDDFAFGNFTLSTDIVLVKSSKWVDEKYIHYLSILCKKRIVPTGPLVVHSNDHYNDYETMKWLSEKNIRSTVYISFGSEYFLSKEQIAEIAKGLQLSKVNFLWIIRFPDGEKNTSMEEALPEGFLETVRERGKVIEKWAPQTTILAHPSIGGFMSHCGWSSIMESMYFGVPVIGMPMKVDQPINARLAVEVGVGVEVEKDKNGNYLGDEVAKAINKVMVEKEFYEGLRINAKRLSQTMKENAEQEVNEIAVQLLRICMKNTQK</sequence>
<dbReference type="CDD" id="cd03784">
    <property type="entry name" value="GT1_Gtf-like"/>
    <property type="match status" value="1"/>
</dbReference>
<dbReference type="FunFam" id="3.40.50.2000:FF:000060">
    <property type="entry name" value="Glycosyltransferase"/>
    <property type="match status" value="1"/>
</dbReference>
<comment type="similarity">
    <text evidence="1 4">Belongs to the UDP-glycosyltransferase family.</text>
</comment>
<dbReference type="InterPro" id="IPR002213">
    <property type="entry name" value="UDP_glucos_trans"/>
</dbReference>
<evidence type="ECO:0000313" key="6">
    <source>
        <dbReference type="EMBL" id="KAL3626136.1"/>
    </source>
</evidence>
<dbReference type="PROSITE" id="PS00375">
    <property type="entry name" value="UDPGT"/>
    <property type="match status" value="1"/>
</dbReference>
<evidence type="ECO:0000313" key="7">
    <source>
        <dbReference type="Proteomes" id="UP001632038"/>
    </source>
</evidence>
<proteinExistence type="inferred from homology"/>
<protein>
    <recommendedName>
        <fullName evidence="5">Glycosyltransferase</fullName>
        <ecNumber evidence="5">2.4.1.-</ecNumber>
    </recommendedName>
</protein>
<dbReference type="GO" id="GO:0016138">
    <property type="term" value="P:glycoside biosynthetic process"/>
    <property type="evidence" value="ECO:0007669"/>
    <property type="project" value="UniProtKB-ARBA"/>
</dbReference>
<dbReference type="EC" id="2.4.1.-" evidence="5"/>
<name>A0ABD3C8M8_9LAMI</name>
<dbReference type="SUPFAM" id="SSF53756">
    <property type="entry name" value="UDP-Glycosyltransferase/glycogen phosphorylase"/>
    <property type="match status" value="1"/>
</dbReference>
<evidence type="ECO:0000256" key="5">
    <source>
        <dbReference type="RuleBase" id="RU362057"/>
    </source>
</evidence>
<evidence type="ECO:0000256" key="1">
    <source>
        <dbReference type="ARBA" id="ARBA00009995"/>
    </source>
</evidence>
<dbReference type="GO" id="GO:0008194">
    <property type="term" value="F:UDP-glycosyltransferase activity"/>
    <property type="evidence" value="ECO:0007669"/>
    <property type="project" value="UniProtKB-ARBA"/>
</dbReference>
<evidence type="ECO:0000256" key="2">
    <source>
        <dbReference type="ARBA" id="ARBA00022676"/>
    </source>
</evidence>
<dbReference type="InterPro" id="IPR035595">
    <property type="entry name" value="UDP_glycos_trans_CS"/>
</dbReference>
<dbReference type="Pfam" id="PF00201">
    <property type="entry name" value="UDPGT"/>
    <property type="match status" value="1"/>
</dbReference>
<keyword evidence="3 4" id="KW-0808">Transferase</keyword>
<keyword evidence="7" id="KW-1185">Reference proteome</keyword>
<dbReference type="PANTHER" id="PTHR48044:SF82">
    <property type="entry name" value="GLYCOSYLTRANSFERASE"/>
    <property type="match status" value="1"/>
</dbReference>
<reference evidence="7" key="1">
    <citation type="journal article" date="2024" name="IScience">
        <title>Strigolactones Initiate the Formation of Haustorium-like Structures in Castilleja.</title>
        <authorList>
            <person name="Buerger M."/>
            <person name="Peterson D."/>
            <person name="Chory J."/>
        </authorList>
    </citation>
    <scope>NUCLEOTIDE SEQUENCE [LARGE SCALE GENOMIC DNA]</scope>
</reference>
<gene>
    <name evidence="6" type="ORF">CASFOL_029685</name>
</gene>
<comment type="caution">
    <text evidence="6">The sequence shown here is derived from an EMBL/GenBank/DDBJ whole genome shotgun (WGS) entry which is preliminary data.</text>
</comment>
<evidence type="ECO:0000256" key="3">
    <source>
        <dbReference type="ARBA" id="ARBA00022679"/>
    </source>
</evidence>
<dbReference type="Gene3D" id="3.40.50.2000">
    <property type="entry name" value="Glycogen Phosphorylase B"/>
    <property type="match status" value="2"/>
</dbReference>